<keyword evidence="3" id="KW-1185">Reference proteome</keyword>
<gene>
    <name evidence="2" type="ORF">ACE5LO_19685</name>
</gene>
<dbReference type="Gene3D" id="3.40.50.150">
    <property type="entry name" value="Vaccinia Virus protein VP39"/>
    <property type="match status" value="1"/>
</dbReference>
<proteinExistence type="predicted"/>
<keyword evidence="2" id="KW-0489">Methyltransferase</keyword>
<dbReference type="GO" id="GO:0032259">
    <property type="term" value="P:methylation"/>
    <property type="evidence" value="ECO:0007669"/>
    <property type="project" value="UniProtKB-KW"/>
</dbReference>
<dbReference type="PANTHER" id="PTHR34203">
    <property type="entry name" value="METHYLTRANSFERASE, FKBM FAMILY PROTEIN"/>
    <property type="match status" value="1"/>
</dbReference>
<keyword evidence="2" id="KW-0808">Transferase</keyword>
<protein>
    <submittedName>
        <fullName evidence="2">FkbM family methyltransferase</fullName>
        <ecNumber evidence="2">2.1.1.-</ecNumber>
    </submittedName>
</protein>
<dbReference type="Proteomes" id="UP001580430">
    <property type="component" value="Unassembled WGS sequence"/>
</dbReference>
<dbReference type="InterPro" id="IPR029063">
    <property type="entry name" value="SAM-dependent_MTases_sf"/>
</dbReference>
<sequence length="309" mass="35167">MLTTPLFSERNEHMNGTLLKPDYIATMHEKYHQLLFAYSSYLQDTNIAKIEIMDGKVLMTTREHGFQFLCNPNDQRTVPIEMLNFGDYEQNELKGIFNMLSTSSTILDIGANCGFYSLQLARQYPDSQVYAFEPIPATFEYLQQNLALNHVTNVTAYNVGLSNQEGTFPVYFYKGGSGNSSLKNLSGHEKVELVECQFRRLNSYIDEIPGPIDFIKCDVEGAELLVVESGLEVIQRHKPILFLELLRKWAAKFNYHPNDVLHILGNLGYRCFVFTAGKMVPIEEINDQTVETNFIFLHSENHASLAGIP</sequence>
<dbReference type="RefSeq" id="WP_375521710.1">
    <property type="nucleotide sequence ID" value="NZ_JBHIRY010000022.1"/>
</dbReference>
<dbReference type="SUPFAM" id="SSF53335">
    <property type="entry name" value="S-adenosyl-L-methionine-dependent methyltransferases"/>
    <property type="match status" value="1"/>
</dbReference>
<dbReference type="EC" id="2.1.1.-" evidence="2"/>
<dbReference type="PANTHER" id="PTHR34203:SF13">
    <property type="entry name" value="EXPRESSED PROTEIN"/>
    <property type="match status" value="1"/>
</dbReference>
<dbReference type="EMBL" id="JBHIRY010000022">
    <property type="protein sequence ID" value="MFB5762609.1"/>
    <property type="molecule type" value="Genomic_DNA"/>
</dbReference>
<comment type="caution">
    <text evidence="2">The sequence shown here is derived from an EMBL/GenBank/DDBJ whole genome shotgun (WGS) entry which is preliminary data.</text>
</comment>
<dbReference type="GO" id="GO:0008168">
    <property type="term" value="F:methyltransferase activity"/>
    <property type="evidence" value="ECO:0007669"/>
    <property type="project" value="UniProtKB-KW"/>
</dbReference>
<name>A0ABV5C519_9BACL</name>
<dbReference type="Pfam" id="PF05050">
    <property type="entry name" value="Methyltransf_21"/>
    <property type="match status" value="1"/>
</dbReference>
<evidence type="ECO:0000259" key="1">
    <source>
        <dbReference type="Pfam" id="PF05050"/>
    </source>
</evidence>
<accession>A0ABV5C519</accession>
<evidence type="ECO:0000313" key="3">
    <source>
        <dbReference type="Proteomes" id="UP001580430"/>
    </source>
</evidence>
<feature type="domain" description="Methyltransferase FkbM" evidence="1">
    <location>
        <begin position="108"/>
        <end position="271"/>
    </location>
</feature>
<dbReference type="InterPro" id="IPR052514">
    <property type="entry name" value="SAM-dependent_MTase"/>
</dbReference>
<organism evidence="2 3">
    <name type="scientific">Paenibacillus medicaginis</name>
    <dbReference type="NCBI Taxonomy" id="1470560"/>
    <lineage>
        <taxon>Bacteria</taxon>
        <taxon>Bacillati</taxon>
        <taxon>Bacillota</taxon>
        <taxon>Bacilli</taxon>
        <taxon>Bacillales</taxon>
        <taxon>Paenibacillaceae</taxon>
        <taxon>Paenibacillus</taxon>
    </lineage>
</organism>
<dbReference type="InterPro" id="IPR006342">
    <property type="entry name" value="FkbM_mtfrase"/>
</dbReference>
<dbReference type="NCBIfam" id="TIGR01444">
    <property type="entry name" value="fkbM_fam"/>
    <property type="match status" value="1"/>
</dbReference>
<dbReference type="CDD" id="cd02440">
    <property type="entry name" value="AdoMet_MTases"/>
    <property type="match status" value="1"/>
</dbReference>
<evidence type="ECO:0000313" key="2">
    <source>
        <dbReference type="EMBL" id="MFB5762609.1"/>
    </source>
</evidence>
<reference evidence="2 3" key="1">
    <citation type="submission" date="2024-09" db="EMBL/GenBank/DDBJ databases">
        <title>Paenibacillus zeirhizospherea sp. nov., isolated from surface of the maize (Zea mays) roots in a horticulture field, Hungary.</title>
        <authorList>
            <person name="Marton D."/>
            <person name="Farkas M."/>
            <person name="Bedics A."/>
            <person name="Toth E."/>
            <person name="Tancsics A."/>
            <person name="Boka K."/>
            <person name="Marati G."/>
            <person name="Kriszt B."/>
            <person name="Cserhati M."/>
        </authorList>
    </citation>
    <scope>NUCLEOTIDE SEQUENCE [LARGE SCALE GENOMIC DNA]</scope>
    <source>
        <strain evidence="2 3">JCM 18446</strain>
    </source>
</reference>